<reference evidence="5" key="1">
    <citation type="submission" date="2021-02" db="EMBL/GenBank/DDBJ databases">
        <authorList>
            <person name="Nowell W R."/>
        </authorList>
    </citation>
    <scope>NUCLEOTIDE SEQUENCE</scope>
</reference>
<dbReference type="PROSITE" id="PS50222">
    <property type="entry name" value="EF_HAND_2"/>
    <property type="match status" value="2"/>
</dbReference>
<proteinExistence type="predicted"/>
<evidence type="ECO:0000313" key="6">
    <source>
        <dbReference type="Proteomes" id="UP000663881"/>
    </source>
</evidence>
<organism evidence="5 6">
    <name type="scientific">Adineta steineri</name>
    <dbReference type="NCBI Taxonomy" id="433720"/>
    <lineage>
        <taxon>Eukaryota</taxon>
        <taxon>Metazoa</taxon>
        <taxon>Spiralia</taxon>
        <taxon>Gnathifera</taxon>
        <taxon>Rotifera</taxon>
        <taxon>Eurotatoria</taxon>
        <taxon>Bdelloidea</taxon>
        <taxon>Adinetida</taxon>
        <taxon>Adinetidae</taxon>
        <taxon>Adineta</taxon>
    </lineage>
</organism>
<dbReference type="PANTHER" id="PTHR23055">
    <property type="entry name" value="CALCIUM BINDING PROTEINS"/>
    <property type="match status" value="1"/>
</dbReference>
<evidence type="ECO:0000313" key="5">
    <source>
        <dbReference type="EMBL" id="CAF4246165.1"/>
    </source>
</evidence>
<dbReference type="InterPro" id="IPR002048">
    <property type="entry name" value="EF_hand_dom"/>
</dbReference>
<dbReference type="InterPro" id="IPR018247">
    <property type="entry name" value="EF_Hand_1_Ca_BS"/>
</dbReference>
<dbReference type="PRINTS" id="PR00450">
    <property type="entry name" value="RECOVERIN"/>
</dbReference>
<feature type="domain" description="EF-hand" evidence="4">
    <location>
        <begin position="10"/>
        <end position="45"/>
    </location>
</feature>
<dbReference type="Proteomes" id="UP000663881">
    <property type="component" value="Unassembled WGS sequence"/>
</dbReference>
<keyword evidence="3" id="KW-0106">Calcium</keyword>
<sequence>LAISSKTQGGLEQRLELAFDMYDVSGNGEIELEELTNLIISMYDLVGETNRKDDKDPKFRAIEIFKKLDINNDKKLSKEEFIKAWEDNPDLVHMLAPQM</sequence>
<keyword evidence="2" id="KW-0677">Repeat</keyword>
<dbReference type="InterPro" id="IPR028846">
    <property type="entry name" value="Recoverin"/>
</dbReference>
<feature type="non-terminal residue" evidence="5">
    <location>
        <position position="1"/>
    </location>
</feature>
<dbReference type="PANTHER" id="PTHR23055:SF69">
    <property type="entry name" value="NEURONAL CALCIUM SENSOR 2"/>
    <property type="match status" value="1"/>
</dbReference>
<dbReference type="GO" id="GO:0005509">
    <property type="term" value="F:calcium ion binding"/>
    <property type="evidence" value="ECO:0007669"/>
    <property type="project" value="InterPro"/>
</dbReference>
<protein>
    <recommendedName>
        <fullName evidence="4">EF-hand domain-containing protein</fullName>
    </recommendedName>
</protein>
<evidence type="ECO:0000259" key="4">
    <source>
        <dbReference type="PROSITE" id="PS50222"/>
    </source>
</evidence>
<evidence type="ECO:0000256" key="2">
    <source>
        <dbReference type="ARBA" id="ARBA00022737"/>
    </source>
</evidence>
<evidence type="ECO:0000256" key="3">
    <source>
        <dbReference type="ARBA" id="ARBA00022837"/>
    </source>
</evidence>
<dbReference type="PROSITE" id="PS00018">
    <property type="entry name" value="EF_HAND_1"/>
    <property type="match status" value="2"/>
</dbReference>
<name>A0A820EC73_9BILA</name>
<dbReference type="EMBL" id="CAJOAY010012060">
    <property type="protein sequence ID" value="CAF4246165.1"/>
    <property type="molecule type" value="Genomic_DNA"/>
</dbReference>
<dbReference type="Gene3D" id="1.10.238.10">
    <property type="entry name" value="EF-hand"/>
    <property type="match status" value="1"/>
</dbReference>
<gene>
    <name evidence="5" type="ORF">OKA104_LOCUS43347</name>
</gene>
<dbReference type="SMART" id="SM00054">
    <property type="entry name" value="EFh"/>
    <property type="match status" value="2"/>
</dbReference>
<dbReference type="Pfam" id="PF13499">
    <property type="entry name" value="EF-hand_7"/>
    <property type="match status" value="1"/>
</dbReference>
<dbReference type="InterPro" id="IPR011992">
    <property type="entry name" value="EF-hand-dom_pair"/>
</dbReference>
<comment type="caution">
    <text evidence="5">The sequence shown here is derived from an EMBL/GenBank/DDBJ whole genome shotgun (WGS) entry which is preliminary data.</text>
</comment>
<feature type="domain" description="EF-hand" evidence="4">
    <location>
        <begin position="56"/>
        <end position="91"/>
    </location>
</feature>
<accession>A0A820EC73</accession>
<evidence type="ECO:0000256" key="1">
    <source>
        <dbReference type="ARBA" id="ARBA00022723"/>
    </source>
</evidence>
<dbReference type="SUPFAM" id="SSF47473">
    <property type="entry name" value="EF-hand"/>
    <property type="match status" value="1"/>
</dbReference>
<keyword evidence="1" id="KW-0479">Metal-binding</keyword>
<dbReference type="AlphaFoldDB" id="A0A820EC73"/>